<dbReference type="InterPro" id="IPR053918">
    <property type="entry name" value="DUF6980"/>
</dbReference>
<dbReference type="KEGG" id="mhey:H2LOC_010000"/>
<reference evidence="2 3" key="1">
    <citation type="submission" date="2019-11" db="EMBL/GenBank/DDBJ databases">
        <title>The genome sequence of Methylocystis heyeri.</title>
        <authorList>
            <person name="Oshkin I.Y."/>
            <person name="Miroshnikov K."/>
            <person name="Dedysh S.N."/>
        </authorList>
    </citation>
    <scope>NUCLEOTIDE SEQUENCE [LARGE SCALE GENOMIC DNA]</scope>
    <source>
        <strain evidence="2 3">H2</strain>
    </source>
</reference>
<proteinExistence type="predicted"/>
<name>A0A6B8KE98_9HYPH</name>
<feature type="domain" description="DUF6980" evidence="1">
    <location>
        <begin position="38"/>
        <end position="99"/>
    </location>
</feature>
<evidence type="ECO:0000259" key="1">
    <source>
        <dbReference type="Pfam" id="PF22400"/>
    </source>
</evidence>
<dbReference type="OrthoDB" id="4206464at2"/>
<dbReference type="Proteomes" id="UP000309061">
    <property type="component" value="Chromosome"/>
</dbReference>
<organism evidence="2 3">
    <name type="scientific">Methylocystis heyeri</name>
    <dbReference type="NCBI Taxonomy" id="391905"/>
    <lineage>
        <taxon>Bacteria</taxon>
        <taxon>Pseudomonadati</taxon>
        <taxon>Pseudomonadota</taxon>
        <taxon>Alphaproteobacteria</taxon>
        <taxon>Hyphomicrobiales</taxon>
        <taxon>Methylocystaceae</taxon>
        <taxon>Methylocystis</taxon>
    </lineage>
</organism>
<gene>
    <name evidence="2" type="ORF">H2LOC_010000</name>
</gene>
<dbReference type="RefSeq" id="WP_136496269.1">
    <property type="nucleotide sequence ID" value="NZ_CP046052.1"/>
</dbReference>
<dbReference type="Pfam" id="PF22400">
    <property type="entry name" value="DUF6980"/>
    <property type="match status" value="1"/>
</dbReference>
<keyword evidence="3" id="KW-1185">Reference proteome</keyword>
<accession>A0A6B8KE98</accession>
<evidence type="ECO:0000313" key="2">
    <source>
        <dbReference type="EMBL" id="QGM46007.1"/>
    </source>
</evidence>
<dbReference type="AlphaFoldDB" id="A0A6B8KE98"/>
<protein>
    <recommendedName>
        <fullName evidence="1">DUF6980 domain-containing protein</fullName>
    </recommendedName>
</protein>
<evidence type="ECO:0000313" key="3">
    <source>
        <dbReference type="Proteomes" id="UP000309061"/>
    </source>
</evidence>
<sequence>MSDDAEKELMLRAANRGRSLEETASEILSAPTKWWACNCGGLERSAADPGSPVQFDEETNEYHLVMKADSFESRTLIRYCCFCGGRAPASKRRQLFEPVSGEEIARLQGIFNGIHTFEEAALSLGPPDRDVPGGVAQAEIDGSRAISSRYVVYSKISDKTDVALTDSGDGEVAISYIGKPKRSA</sequence>
<dbReference type="EMBL" id="CP046052">
    <property type="protein sequence ID" value="QGM46007.1"/>
    <property type="molecule type" value="Genomic_DNA"/>
</dbReference>